<organism evidence="2 3">
    <name type="scientific">Eiseniibacteriota bacterium</name>
    <dbReference type="NCBI Taxonomy" id="2212470"/>
    <lineage>
        <taxon>Bacteria</taxon>
        <taxon>Candidatus Eiseniibacteriota</taxon>
    </lineage>
</organism>
<dbReference type="Proteomes" id="UP000697710">
    <property type="component" value="Unassembled WGS sequence"/>
</dbReference>
<evidence type="ECO:0000313" key="3">
    <source>
        <dbReference type="Proteomes" id="UP000697710"/>
    </source>
</evidence>
<dbReference type="AlphaFoldDB" id="A0A956M325"/>
<dbReference type="InterPro" id="IPR013211">
    <property type="entry name" value="LVIVD"/>
</dbReference>
<dbReference type="InterPro" id="IPR013784">
    <property type="entry name" value="Carb-bd-like_fold"/>
</dbReference>
<sequence length="487" mass="53213">MGADELTPIGRFYAYTYYTDVWGYAAPDGTELALLGTAQGLSIVDVTDPGSPAEVAFIPGAATIASDIKTYGDHAFLVSNNPRVLQIVSLADPHHPVEIGGPRFVPASHNMFIDEYGMLYAVRPSQPLQVFDVSDPENPVEVGSYPFFYHDLYVRNGRAYGLDPTAQRLEILDVSLLPEITLEQSLPYRVSYAHGGWLTGDGRYFIATDESDAGHLHVFDLTDPAGPRAIAQWENPFDPEASVHNVLIEGDVAYVSWYTSGIFALDVRDPARPQLLAHYDTYPGRGFAFDGVFGIYPYLPSGNILASDMSTGLWIFRHRAADAQLTLTVTDRESGLPLRDAIVRNLAGEAGTTDADGRVTIELAEGSHMLEVEHPGHLARTLDLTVTWRQIVTRRLALPPLPSHLVAQPSVTDGPTTIRFAPSATVESDLRIHDIGGRTLRTLRVSPGAGAVDWDGRDREGRRVPAGMYWIESSAPDLAPGRVQVVR</sequence>
<dbReference type="NCBIfam" id="TIGR04312">
    <property type="entry name" value="choice_anch_B"/>
    <property type="match status" value="1"/>
</dbReference>
<dbReference type="PANTHER" id="PTHR38787:SF3">
    <property type="entry name" value="REGULATORY P DOMAIN-CONTAINING PROTEIN"/>
    <property type="match status" value="1"/>
</dbReference>
<dbReference type="Pfam" id="PF13860">
    <property type="entry name" value="FlgD_ig"/>
    <property type="match status" value="1"/>
</dbReference>
<feature type="domain" description="FlgD/Vpr Ig-like" evidence="1">
    <location>
        <begin position="414"/>
        <end position="472"/>
    </location>
</feature>
<dbReference type="PANTHER" id="PTHR38787">
    <property type="entry name" value="REGULATORY P DOMAIN-CONTAINING PROTEIN"/>
    <property type="match status" value="1"/>
</dbReference>
<protein>
    <submittedName>
        <fullName evidence="2">Choice-of-anchor B family protein</fullName>
    </submittedName>
</protein>
<gene>
    <name evidence="2" type="ORF">KC729_16360</name>
</gene>
<dbReference type="Pfam" id="PF08309">
    <property type="entry name" value="LVIVD"/>
    <property type="match status" value="3"/>
</dbReference>
<reference evidence="2" key="1">
    <citation type="submission" date="2020-04" db="EMBL/GenBank/DDBJ databases">
        <authorList>
            <person name="Zhang T."/>
        </authorList>
    </citation>
    <scope>NUCLEOTIDE SEQUENCE</scope>
    <source>
        <strain evidence="2">HKST-UBA01</strain>
    </source>
</reference>
<dbReference type="InterPro" id="IPR025965">
    <property type="entry name" value="FlgD/Vpr_Ig-like"/>
</dbReference>
<dbReference type="InterPro" id="IPR011048">
    <property type="entry name" value="Haem_d1_sf"/>
</dbReference>
<name>A0A956M325_UNCEI</name>
<dbReference type="Gene3D" id="2.60.40.1120">
    <property type="entry name" value="Carboxypeptidase-like, regulatory domain"/>
    <property type="match status" value="1"/>
</dbReference>
<proteinExistence type="predicted"/>
<dbReference type="SUPFAM" id="SSF51004">
    <property type="entry name" value="C-terminal (heme d1) domain of cytochrome cd1-nitrite reductase"/>
    <property type="match status" value="1"/>
</dbReference>
<comment type="caution">
    <text evidence="2">The sequence shown here is derived from an EMBL/GenBank/DDBJ whole genome shotgun (WGS) entry which is preliminary data.</text>
</comment>
<dbReference type="InterPro" id="IPR027589">
    <property type="entry name" value="Choice_anch_B"/>
</dbReference>
<dbReference type="Gene3D" id="2.60.40.4070">
    <property type="match status" value="1"/>
</dbReference>
<dbReference type="SUPFAM" id="SSF49452">
    <property type="entry name" value="Starch-binding domain-like"/>
    <property type="match status" value="1"/>
</dbReference>
<dbReference type="EMBL" id="JAGQHR010000627">
    <property type="protein sequence ID" value="MCA9729262.1"/>
    <property type="molecule type" value="Genomic_DNA"/>
</dbReference>
<evidence type="ECO:0000259" key="1">
    <source>
        <dbReference type="Pfam" id="PF13860"/>
    </source>
</evidence>
<accession>A0A956M325</accession>
<dbReference type="GO" id="GO:0005576">
    <property type="term" value="C:extracellular region"/>
    <property type="evidence" value="ECO:0007669"/>
    <property type="project" value="TreeGrafter"/>
</dbReference>
<evidence type="ECO:0000313" key="2">
    <source>
        <dbReference type="EMBL" id="MCA9729262.1"/>
    </source>
</evidence>
<dbReference type="GO" id="GO:0030246">
    <property type="term" value="F:carbohydrate binding"/>
    <property type="evidence" value="ECO:0007669"/>
    <property type="project" value="InterPro"/>
</dbReference>
<reference evidence="2" key="2">
    <citation type="journal article" date="2021" name="Microbiome">
        <title>Successional dynamics and alternative stable states in a saline activated sludge microbial community over 9 years.</title>
        <authorList>
            <person name="Wang Y."/>
            <person name="Ye J."/>
            <person name="Ju F."/>
            <person name="Liu L."/>
            <person name="Boyd J.A."/>
            <person name="Deng Y."/>
            <person name="Parks D.H."/>
            <person name="Jiang X."/>
            <person name="Yin X."/>
            <person name="Woodcroft B.J."/>
            <person name="Tyson G.W."/>
            <person name="Hugenholtz P."/>
            <person name="Polz M.F."/>
            <person name="Zhang T."/>
        </authorList>
    </citation>
    <scope>NUCLEOTIDE SEQUENCE</scope>
    <source>
        <strain evidence="2">HKST-UBA01</strain>
    </source>
</reference>